<comment type="similarity">
    <text evidence="3">Belongs to the OpgD/OpgG family.</text>
</comment>
<dbReference type="Gene3D" id="2.70.98.10">
    <property type="match status" value="1"/>
</dbReference>
<evidence type="ECO:0000313" key="9">
    <source>
        <dbReference type="EMBL" id="RYC33121.1"/>
    </source>
</evidence>
<dbReference type="InterPro" id="IPR007444">
    <property type="entry name" value="Glucan_biosyn_MdoG_C"/>
</dbReference>
<evidence type="ECO:0000313" key="10">
    <source>
        <dbReference type="Proteomes" id="UP000290759"/>
    </source>
</evidence>
<dbReference type="AlphaFoldDB" id="A0A4Q2UCX2"/>
<reference evidence="9 10" key="2">
    <citation type="submission" date="2019-02" db="EMBL/GenBank/DDBJ databases">
        <title>'Lichenibacterium ramalinii' gen. nov. sp. nov., 'Lichenibacterium minor' gen. nov. sp. nov.</title>
        <authorList>
            <person name="Pankratov T."/>
        </authorList>
    </citation>
    <scope>NUCLEOTIDE SEQUENCE [LARGE SCALE GENOMIC DNA]</scope>
    <source>
        <strain evidence="9 10">RmlP026</strain>
    </source>
</reference>
<feature type="domain" description="Glucan biosynthesis periplasmic MdoG C-terminal" evidence="8">
    <location>
        <begin position="51"/>
        <end position="530"/>
    </location>
</feature>
<evidence type="ECO:0000259" key="8">
    <source>
        <dbReference type="Pfam" id="PF04349"/>
    </source>
</evidence>
<accession>A0A4Q2UCX2</accession>
<dbReference type="GO" id="GO:0051274">
    <property type="term" value="P:beta-glucan biosynthetic process"/>
    <property type="evidence" value="ECO:0007669"/>
    <property type="project" value="TreeGrafter"/>
</dbReference>
<dbReference type="Pfam" id="PF04349">
    <property type="entry name" value="MdoG"/>
    <property type="match status" value="1"/>
</dbReference>
<evidence type="ECO:0000256" key="6">
    <source>
        <dbReference type="ARBA" id="ARBA00022764"/>
    </source>
</evidence>
<sequence>MASLDRRAIVAGIAAALAEAAATPLMAQTPTQVSPAQVTPAQVPAEPQAHFGFEDVLKRAREIGTAPFEANPPPLPDALAKLDFDSWRDIRFRRDKALLGTEGGPFRMEMFHLGHIYPRPVTVNVVRDGIATPVPYAATLFDYGRNKIDKPLPLSLGFAGFRLLSPLNRPEVLDEVAAFLGASYFRFLGRRQRYGLSARGLAVGAGAPGEEFPFFREFWVETPGPLAERVTIYALLDGASVTGAYRFDLYPGAETVMEVAATLFPRVPGFKLGLAPLTSMFFTSQNDRRFSDDFRPELHDSDGLLIHSGTGEWMWRPLRNPTVPEVSAFLDRKVQGFGLLQRDRVFEDYQDLDLGYELRPSYWIEPKGDWGGGRVELVELPTGDETNDNIVASWVPDAAVEAGKPISIAYTITASLNLARLSPGGRVIKTYQTQARALGSKEVASPGSRRFIIDFSGGDLAYYATDPSLVQVVPTSTNGRITRSFLVPNPHINGFRAAIDVELPPGQSTDLRAFLKSGNKALTETWTFPWKAPA</sequence>
<dbReference type="RefSeq" id="WP_129223901.1">
    <property type="nucleotide sequence ID" value="NZ_QYBB01000003.1"/>
</dbReference>
<evidence type="ECO:0000256" key="4">
    <source>
        <dbReference type="ARBA" id="ARBA00015376"/>
    </source>
</evidence>
<comment type="caution">
    <text evidence="9">The sequence shown here is derived from an EMBL/GenBank/DDBJ whole genome shotgun (WGS) entry which is preliminary data.</text>
</comment>
<name>A0A4Q2UCX2_9HYPH</name>
<dbReference type="InterPro" id="IPR011013">
    <property type="entry name" value="Gal_mutarotase_sf_dom"/>
</dbReference>
<dbReference type="GO" id="GO:0030246">
    <property type="term" value="F:carbohydrate binding"/>
    <property type="evidence" value="ECO:0007669"/>
    <property type="project" value="InterPro"/>
</dbReference>
<proteinExistence type="inferred from homology"/>
<organism evidence="9 10">
    <name type="scientific">Lichenibacterium minor</name>
    <dbReference type="NCBI Taxonomy" id="2316528"/>
    <lineage>
        <taxon>Bacteria</taxon>
        <taxon>Pseudomonadati</taxon>
        <taxon>Pseudomonadota</taxon>
        <taxon>Alphaproteobacteria</taxon>
        <taxon>Hyphomicrobiales</taxon>
        <taxon>Lichenihabitantaceae</taxon>
        <taxon>Lichenibacterium</taxon>
    </lineage>
</organism>
<dbReference type="InterPro" id="IPR014438">
    <property type="entry name" value="Glucan_biosyn_MdoG/MdoD"/>
</dbReference>
<dbReference type="PANTHER" id="PTHR30504">
    <property type="entry name" value="GLUCANS BIOSYNTHESIS PROTEIN"/>
    <property type="match status" value="1"/>
</dbReference>
<evidence type="ECO:0000256" key="7">
    <source>
        <dbReference type="SAM" id="SignalP"/>
    </source>
</evidence>
<comment type="subcellular location">
    <subcellularLocation>
        <location evidence="1">Periplasm</location>
    </subcellularLocation>
</comment>
<protein>
    <recommendedName>
        <fullName evidence="4">Glucans biosynthesis protein G</fullName>
    </recommendedName>
</protein>
<dbReference type="Proteomes" id="UP000290759">
    <property type="component" value="Unassembled WGS sequence"/>
</dbReference>
<reference evidence="9 10" key="1">
    <citation type="submission" date="2018-12" db="EMBL/GenBank/DDBJ databases">
        <authorList>
            <person name="Grouzdev D.S."/>
            <person name="Krutkina M.S."/>
        </authorList>
    </citation>
    <scope>NUCLEOTIDE SEQUENCE [LARGE SCALE GENOMIC DNA]</scope>
    <source>
        <strain evidence="9 10">RmlP026</strain>
    </source>
</reference>
<dbReference type="InterPro" id="IPR014718">
    <property type="entry name" value="GH-type_carb-bd"/>
</dbReference>
<gene>
    <name evidence="9" type="ORF">D3273_04400</name>
</gene>
<dbReference type="PANTHER" id="PTHR30504:SF4">
    <property type="entry name" value="GLUCANS BIOSYNTHESIS PROTEIN G"/>
    <property type="match status" value="1"/>
</dbReference>
<keyword evidence="5 7" id="KW-0732">Signal</keyword>
<dbReference type="UniPathway" id="UPA00637"/>
<keyword evidence="10" id="KW-1185">Reference proteome</keyword>
<dbReference type="SUPFAM" id="SSF81296">
    <property type="entry name" value="E set domains"/>
    <property type="match status" value="1"/>
</dbReference>
<keyword evidence="6" id="KW-0574">Periplasm</keyword>
<dbReference type="GO" id="GO:0003824">
    <property type="term" value="F:catalytic activity"/>
    <property type="evidence" value="ECO:0007669"/>
    <property type="project" value="InterPro"/>
</dbReference>
<dbReference type="GO" id="GO:0030288">
    <property type="term" value="C:outer membrane-bounded periplasmic space"/>
    <property type="evidence" value="ECO:0007669"/>
    <property type="project" value="TreeGrafter"/>
</dbReference>
<dbReference type="FunFam" id="2.70.98.10:FF:000001">
    <property type="entry name" value="Glucans biosynthesis protein G"/>
    <property type="match status" value="1"/>
</dbReference>
<comment type="pathway">
    <text evidence="2">Glycan metabolism; osmoregulated periplasmic glucan (OPG) biosynthesis.</text>
</comment>
<dbReference type="Gene3D" id="2.60.40.10">
    <property type="entry name" value="Immunoglobulins"/>
    <property type="match status" value="1"/>
</dbReference>
<dbReference type="OrthoDB" id="9777817at2"/>
<dbReference type="EMBL" id="QYBB01000003">
    <property type="protein sequence ID" value="RYC33121.1"/>
    <property type="molecule type" value="Genomic_DNA"/>
</dbReference>
<evidence type="ECO:0000256" key="1">
    <source>
        <dbReference type="ARBA" id="ARBA00004418"/>
    </source>
</evidence>
<evidence type="ECO:0000256" key="2">
    <source>
        <dbReference type="ARBA" id="ARBA00005001"/>
    </source>
</evidence>
<evidence type="ECO:0000256" key="5">
    <source>
        <dbReference type="ARBA" id="ARBA00022729"/>
    </source>
</evidence>
<dbReference type="SUPFAM" id="SSF74650">
    <property type="entry name" value="Galactose mutarotase-like"/>
    <property type="match status" value="1"/>
</dbReference>
<dbReference type="PIRSF" id="PIRSF006281">
    <property type="entry name" value="MdoG"/>
    <property type="match status" value="1"/>
</dbReference>
<dbReference type="InterPro" id="IPR013783">
    <property type="entry name" value="Ig-like_fold"/>
</dbReference>
<evidence type="ECO:0000256" key="3">
    <source>
        <dbReference type="ARBA" id="ARBA00009284"/>
    </source>
</evidence>
<dbReference type="InterPro" id="IPR014756">
    <property type="entry name" value="Ig_E-set"/>
</dbReference>
<feature type="chain" id="PRO_5020730145" description="Glucans biosynthesis protein G" evidence="7">
    <location>
        <begin position="28"/>
        <end position="534"/>
    </location>
</feature>
<feature type="signal peptide" evidence="7">
    <location>
        <begin position="1"/>
        <end position="27"/>
    </location>
</feature>